<sequence>MRFLSVNADCFLIELSSLEQTLALYAQLKAAHYAATQLKASQSNAIHTKAAQFKIGQFEAGQINARHGAVIQELIPAAKTILVYFDRLRTDLARLQSWISGLDLDQHLQQDAPVQIIPICYQGEDLAQVAEQQGLSVAEVIRRHQHSTWQVAFIGFAPGFAYLNSPDQPFVEVPRLAVPRKKIPVGSLGLAGSYSGIYPKDSPGGWQLIGSTSEKMWDLERINPALLLPGMQVHFEDVTHNPTTVAVSSNVDAVAQAHQTVETESSARQSTAQAVFKITAASLQMLMQDQGRLNQTALGVGTAGAMDQAALHSANRIVGNAIGCAAIEILNGGFAAQILQPAIIAITGAHAEIRVQYATGQVATFEGYQAIALDQGDELQIKRPSAGLRNYIALRGGFALQAVLNSYSYDSLAQLGPAPLQLGDQLYPAQAKSGSIQVDQVPLRKLPQVGDCVVLDIVMGPRDDWFDAESLDRLCSQSWLVTQDSNRVGLRLQGAEPLTRRISHELESEGTCTGALQIPPSGQPVLFMNDHPLTGGYPVIAAVAPHHWDLVAQIPAGCQIKFNQYTADIQIENAS</sequence>
<dbReference type="InterPro" id="IPR029000">
    <property type="entry name" value="Cyclophilin-like_dom_sf"/>
</dbReference>
<dbReference type="NCBIfam" id="TIGR00724">
    <property type="entry name" value="urea_amlyse_rel"/>
    <property type="match status" value="1"/>
</dbReference>
<evidence type="ECO:0000259" key="5">
    <source>
        <dbReference type="SMART" id="SM00797"/>
    </source>
</evidence>
<evidence type="ECO:0000256" key="2">
    <source>
        <dbReference type="ARBA" id="ARBA00022801"/>
    </source>
</evidence>
<dbReference type="PANTHER" id="PTHR43309:SF3">
    <property type="entry name" value="5-OXOPROLINASE SUBUNIT C"/>
    <property type="match status" value="1"/>
</dbReference>
<dbReference type="Pfam" id="PF02682">
    <property type="entry name" value="CT_C_D"/>
    <property type="match status" value="1"/>
</dbReference>
<dbReference type="InterPro" id="IPR052708">
    <property type="entry name" value="PxpC"/>
</dbReference>
<dbReference type="Gene3D" id="3.30.1360.40">
    <property type="match status" value="1"/>
</dbReference>
<proteinExistence type="predicted"/>
<evidence type="ECO:0000256" key="1">
    <source>
        <dbReference type="ARBA" id="ARBA00022741"/>
    </source>
</evidence>
<dbReference type="SMART" id="SM00796">
    <property type="entry name" value="AHS1"/>
    <property type="match status" value="1"/>
</dbReference>
<dbReference type="Proteomes" id="UP000294963">
    <property type="component" value="Unassembled WGS sequence"/>
</dbReference>
<keyword evidence="1" id="KW-0547">Nucleotide-binding</keyword>
<dbReference type="GO" id="GO:0005524">
    <property type="term" value="F:ATP binding"/>
    <property type="evidence" value="ECO:0007669"/>
    <property type="project" value="UniProtKB-KW"/>
</dbReference>
<dbReference type="GO" id="GO:0016787">
    <property type="term" value="F:hydrolase activity"/>
    <property type="evidence" value="ECO:0007669"/>
    <property type="project" value="UniProtKB-KW"/>
</dbReference>
<evidence type="ECO:0000256" key="3">
    <source>
        <dbReference type="ARBA" id="ARBA00022840"/>
    </source>
</evidence>
<evidence type="ECO:0000313" key="7">
    <source>
        <dbReference type="Proteomes" id="UP000294963"/>
    </source>
</evidence>
<feature type="domain" description="Carboxyltransferase" evidence="4">
    <location>
        <begin position="1"/>
        <end position="227"/>
    </location>
</feature>
<name>A0A4R1XAS8_ACICA</name>
<dbReference type="AlphaFoldDB" id="A0A4R1XAS8"/>
<feature type="domain" description="Carboxyltransferase" evidence="5">
    <location>
        <begin position="297"/>
        <end position="574"/>
    </location>
</feature>
<dbReference type="InterPro" id="IPR003778">
    <property type="entry name" value="CT_A_B"/>
</dbReference>
<evidence type="ECO:0000259" key="4">
    <source>
        <dbReference type="SMART" id="SM00796"/>
    </source>
</evidence>
<dbReference type="InterPro" id="IPR003833">
    <property type="entry name" value="CT_C_D"/>
</dbReference>
<comment type="caution">
    <text evidence="6">The sequence shown here is derived from an EMBL/GenBank/DDBJ whole genome shotgun (WGS) entry which is preliminary data.</text>
</comment>
<keyword evidence="7" id="KW-1185">Reference proteome</keyword>
<protein>
    <submittedName>
        <fullName evidence="6">Allophanate hydrolase</fullName>
    </submittedName>
</protein>
<keyword evidence="2 6" id="KW-0378">Hydrolase</keyword>
<accession>A0A4R1XAS8</accession>
<dbReference type="SMART" id="SM00797">
    <property type="entry name" value="AHS2"/>
    <property type="match status" value="1"/>
</dbReference>
<gene>
    <name evidence="6" type="ORF">EC844_1313</name>
</gene>
<dbReference type="Gene3D" id="2.40.100.10">
    <property type="entry name" value="Cyclophilin-like"/>
    <property type="match status" value="2"/>
</dbReference>
<organism evidence="6 7">
    <name type="scientific">Acinetobacter calcoaceticus</name>
    <dbReference type="NCBI Taxonomy" id="471"/>
    <lineage>
        <taxon>Bacteria</taxon>
        <taxon>Pseudomonadati</taxon>
        <taxon>Pseudomonadota</taxon>
        <taxon>Gammaproteobacteria</taxon>
        <taxon>Moraxellales</taxon>
        <taxon>Moraxellaceae</taxon>
        <taxon>Acinetobacter</taxon>
        <taxon>Acinetobacter calcoaceticus/baumannii complex</taxon>
    </lineage>
</organism>
<dbReference type="SUPFAM" id="SSF50891">
    <property type="entry name" value="Cyclophilin-like"/>
    <property type="match status" value="2"/>
</dbReference>
<dbReference type="Pfam" id="PF02626">
    <property type="entry name" value="CT_A_B"/>
    <property type="match status" value="1"/>
</dbReference>
<evidence type="ECO:0000313" key="6">
    <source>
        <dbReference type="EMBL" id="TCM60664.1"/>
    </source>
</evidence>
<dbReference type="PANTHER" id="PTHR43309">
    <property type="entry name" value="5-OXOPROLINASE SUBUNIT C"/>
    <property type="match status" value="1"/>
</dbReference>
<keyword evidence="3" id="KW-0067">ATP-binding</keyword>
<reference evidence="6 7" key="1">
    <citation type="submission" date="2019-03" db="EMBL/GenBank/DDBJ databases">
        <title>Genomic analyses of the natural microbiome of Caenorhabditis elegans.</title>
        <authorList>
            <person name="Samuel B."/>
        </authorList>
    </citation>
    <scope>NUCLEOTIDE SEQUENCE [LARGE SCALE GENOMIC DNA]</scope>
    <source>
        <strain evidence="6 7">JUb89</strain>
    </source>
</reference>
<dbReference type="SUPFAM" id="SSF160467">
    <property type="entry name" value="PH0987 N-terminal domain-like"/>
    <property type="match status" value="1"/>
</dbReference>
<dbReference type="OrthoDB" id="9768696at2"/>
<dbReference type="EMBL" id="SLVJ01000031">
    <property type="protein sequence ID" value="TCM60664.1"/>
    <property type="molecule type" value="Genomic_DNA"/>
</dbReference>